<dbReference type="Pfam" id="PF09531">
    <property type="entry name" value="Ndc1_Nup"/>
    <property type="match status" value="1"/>
</dbReference>
<dbReference type="AlphaFoldDB" id="A0A1Q3G1C5"/>
<dbReference type="GO" id="GO:0070762">
    <property type="term" value="C:nuclear pore transmembrane ring"/>
    <property type="evidence" value="ECO:0007669"/>
    <property type="project" value="TreeGrafter"/>
</dbReference>
<feature type="transmembrane region" description="Helical" evidence="13">
    <location>
        <begin position="112"/>
        <end position="132"/>
    </location>
</feature>
<proteinExistence type="inferred from homology"/>
<accession>A0A1Q3G1C5</accession>
<dbReference type="EMBL" id="GFDL01001441">
    <property type="protein sequence ID" value="JAV33604.1"/>
    <property type="molecule type" value="Transcribed_RNA"/>
</dbReference>
<evidence type="ECO:0000256" key="13">
    <source>
        <dbReference type="SAM" id="Phobius"/>
    </source>
</evidence>
<dbReference type="PANTHER" id="PTHR13269">
    <property type="entry name" value="NUCLEOPORIN NDC1"/>
    <property type="match status" value="1"/>
</dbReference>
<dbReference type="GO" id="GO:0015031">
    <property type="term" value="P:protein transport"/>
    <property type="evidence" value="ECO:0007669"/>
    <property type="project" value="UniProtKB-KW"/>
</dbReference>
<evidence type="ECO:0000256" key="1">
    <source>
        <dbReference type="ARBA" id="ARBA00004232"/>
    </source>
</evidence>
<keyword evidence="12" id="KW-0539">Nucleus</keyword>
<evidence type="ECO:0000256" key="10">
    <source>
        <dbReference type="ARBA" id="ARBA00023132"/>
    </source>
</evidence>
<feature type="transmembrane region" description="Helical" evidence="13">
    <location>
        <begin position="156"/>
        <end position="172"/>
    </location>
</feature>
<name>A0A1Q3G1C5_CULTA</name>
<dbReference type="GO" id="GO:0006999">
    <property type="term" value="P:nuclear pore organization"/>
    <property type="evidence" value="ECO:0007669"/>
    <property type="project" value="TreeGrafter"/>
</dbReference>
<keyword evidence="8 13" id="KW-1133">Transmembrane helix</keyword>
<protein>
    <submittedName>
        <fullName evidence="14">Putative nucleoporin ndc1</fullName>
    </submittedName>
</protein>
<dbReference type="GO" id="GO:0030674">
    <property type="term" value="F:protein-macromolecule adaptor activity"/>
    <property type="evidence" value="ECO:0007669"/>
    <property type="project" value="TreeGrafter"/>
</dbReference>
<evidence type="ECO:0000313" key="14">
    <source>
        <dbReference type="EMBL" id="JAV33604.1"/>
    </source>
</evidence>
<evidence type="ECO:0000256" key="2">
    <source>
        <dbReference type="ARBA" id="ARBA00004567"/>
    </source>
</evidence>
<sequence length="583" mass="65272">MAATIEPVSPRELECRKICVERFVFAILYSVAAQFVLLTVFLLLVNFSLLAPVAWLLGTFRLLCSLSTWLAAMPLVSVVIVHGVCLAKAFLADGRYCPTRFQAIYRSIVQKSALLVVNCMVGFLTAWLYTGFLRDDYRVLFLPASESGRFLLNEKYLFLLLGGMFAGVYYFVRNKPERSAVNFPVIQQPRYQQIRTLLYGTVYRSLFTAFVPTLVYTSFFFTFSCVYFRHKVASAFGGVSLAEESTLASFYAILSDVRLLAYCWILFSQILSSMNLMQDLFHICLTEYRAFPVEKSSLADDREVTLVEALANTQLPIIQQLAALDLFTIAEDNNPSRRARLYALSVPGGHPYNWRLLSGECIRLIRDYSAELSRSIEGATPTAAIRPELTRLRPTASMDAEKILAKQYNESFGIRSLSTNALPTESSSSSSSQPDIISKAIDRRLDALRTALKAIPGIFYLFGEPQTAKTCHLLSHNSQQIVFIAQALASLAARSIAEDRFGVVQNDLPLVIRTLVQLKQTIDSVGAIQLDVKKIDRNYAALRAATRRSLYRIAGAFADYLNDIVLEPGDVKALHGFVHYREA</sequence>
<comment type="subcellular location">
    <subcellularLocation>
        <location evidence="1">Nucleus membrane</location>
        <topology evidence="1">Multi-pass membrane protein</topology>
    </subcellularLocation>
    <subcellularLocation>
        <location evidence="2">Nucleus</location>
        <location evidence="2">Nuclear pore complex</location>
    </subcellularLocation>
</comment>
<dbReference type="InterPro" id="IPR019049">
    <property type="entry name" value="Nucleoporin_prot_Ndc1/Nup"/>
</dbReference>
<keyword evidence="4" id="KW-0813">Transport</keyword>
<reference evidence="14" key="1">
    <citation type="submission" date="2017-01" db="EMBL/GenBank/DDBJ databases">
        <title>A deep insight into the sialotranscriptome of adult male and female Cluex tarsalis mosquitoes.</title>
        <authorList>
            <person name="Ribeiro J.M."/>
            <person name="Moreira F."/>
            <person name="Bernard K.A."/>
            <person name="Calvo E."/>
        </authorList>
    </citation>
    <scope>NUCLEOTIDE SEQUENCE</scope>
    <source>
        <strain evidence="14">Kern County</strain>
        <tissue evidence="14">Salivary glands</tissue>
    </source>
</reference>
<feature type="transmembrane region" description="Helical" evidence="13">
    <location>
        <begin position="23"/>
        <end position="49"/>
    </location>
</feature>
<dbReference type="GO" id="GO:0031965">
    <property type="term" value="C:nuclear membrane"/>
    <property type="evidence" value="ECO:0007669"/>
    <property type="project" value="UniProtKB-SubCell"/>
</dbReference>
<keyword evidence="10" id="KW-0906">Nuclear pore complex</keyword>
<evidence type="ECO:0000256" key="5">
    <source>
        <dbReference type="ARBA" id="ARBA00022692"/>
    </source>
</evidence>
<keyword evidence="7" id="KW-0653">Protein transport</keyword>
<keyword evidence="11 13" id="KW-0472">Membrane</keyword>
<feature type="transmembrane region" description="Helical" evidence="13">
    <location>
        <begin position="69"/>
        <end position="91"/>
    </location>
</feature>
<dbReference type="GO" id="GO:0051028">
    <property type="term" value="P:mRNA transport"/>
    <property type="evidence" value="ECO:0007669"/>
    <property type="project" value="UniProtKB-KW"/>
</dbReference>
<dbReference type="PANTHER" id="PTHR13269:SF6">
    <property type="entry name" value="NUCLEOPORIN NDC1"/>
    <property type="match status" value="1"/>
</dbReference>
<evidence type="ECO:0000256" key="7">
    <source>
        <dbReference type="ARBA" id="ARBA00022927"/>
    </source>
</evidence>
<keyword evidence="5 13" id="KW-0812">Transmembrane</keyword>
<evidence type="ECO:0000256" key="11">
    <source>
        <dbReference type="ARBA" id="ARBA00023136"/>
    </source>
</evidence>
<keyword evidence="9" id="KW-0811">Translocation</keyword>
<keyword evidence="6" id="KW-0509">mRNA transport</keyword>
<evidence type="ECO:0000256" key="3">
    <source>
        <dbReference type="ARBA" id="ARBA00005760"/>
    </source>
</evidence>
<evidence type="ECO:0000256" key="6">
    <source>
        <dbReference type="ARBA" id="ARBA00022816"/>
    </source>
</evidence>
<evidence type="ECO:0000256" key="9">
    <source>
        <dbReference type="ARBA" id="ARBA00023010"/>
    </source>
</evidence>
<evidence type="ECO:0000256" key="4">
    <source>
        <dbReference type="ARBA" id="ARBA00022448"/>
    </source>
</evidence>
<feature type="transmembrane region" description="Helical" evidence="13">
    <location>
        <begin position="205"/>
        <end position="229"/>
    </location>
</feature>
<organism evidence="14">
    <name type="scientific">Culex tarsalis</name>
    <name type="common">Encephalitis mosquito</name>
    <dbReference type="NCBI Taxonomy" id="7177"/>
    <lineage>
        <taxon>Eukaryota</taxon>
        <taxon>Metazoa</taxon>
        <taxon>Ecdysozoa</taxon>
        <taxon>Arthropoda</taxon>
        <taxon>Hexapoda</taxon>
        <taxon>Insecta</taxon>
        <taxon>Pterygota</taxon>
        <taxon>Neoptera</taxon>
        <taxon>Endopterygota</taxon>
        <taxon>Diptera</taxon>
        <taxon>Nematocera</taxon>
        <taxon>Culicoidea</taxon>
        <taxon>Culicidae</taxon>
        <taxon>Culicinae</taxon>
        <taxon>Culicini</taxon>
        <taxon>Culex</taxon>
        <taxon>Culex</taxon>
    </lineage>
</organism>
<evidence type="ECO:0000256" key="12">
    <source>
        <dbReference type="ARBA" id="ARBA00023242"/>
    </source>
</evidence>
<evidence type="ECO:0000256" key="8">
    <source>
        <dbReference type="ARBA" id="ARBA00022989"/>
    </source>
</evidence>
<comment type="similarity">
    <text evidence="3">Belongs to the NDC1 family.</text>
</comment>